<keyword evidence="6 9" id="KW-0812">Transmembrane</keyword>
<dbReference type="Pfam" id="PF00528">
    <property type="entry name" value="BPD_transp_1"/>
    <property type="match status" value="1"/>
</dbReference>
<feature type="transmembrane region" description="Helical" evidence="9">
    <location>
        <begin position="485"/>
        <end position="505"/>
    </location>
</feature>
<dbReference type="GO" id="GO:0042956">
    <property type="term" value="P:maltodextrin transmembrane transport"/>
    <property type="evidence" value="ECO:0007669"/>
    <property type="project" value="TreeGrafter"/>
</dbReference>
<keyword evidence="5" id="KW-0762">Sugar transport</keyword>
<evidence type="ECO:0000256" key="2">
    <source>
        <dbReference type="ARBA" id="ARBA00009047"/>
    </source>
</evidence>
<evidence type="ECO:0000313" key="13">
    <source>
        <dbReference type="Proteomes" id="UP000005984"/>
    </source>
</evidence>
<comment type="subcellular location">
    <subcellularLocation>
        <location evidence="1 9">Cell membrane</location>
        <topology evidence="1 9">Multi-pass membrane protein</topology>
    </subcellularLocation>
</comment>
<dbReference type="EMBL" id="ABYO01000193">
    <property type="protein sequence ID" value="EEI86485.1"/>
    <property type="molecule type" value="Genomic_DNA"/>
</dbReference>
<gene>
    <name evidence="12" type="ORF">HMPREF0072_1007</name>
</gene>
<keyword evidence="8 9" id="KW-0472">Membrane</keyword>
<dbReference type="CDD" id="cd06261">
    <property type="entry name" value="TM_PBP2"/>
    <property type="match status" value="1"/>
</dbReference>
<proteinExistence type="inferred from homology"/>
<feature type="transmembrane region" description="Helical" evidence="9">
    <location>
        <begin position="327"/>
        <end position="352"/>
    </location>
</feature>
<dbReference type="Gene3D" id="1.10.3720.10">
    <property type="entry name" value="MetI-like"/>
    <property type="match status" value="1"/>
</dbReference>
<dbReference type="SUPFAM" id="SSF160964">
    <property type="entry name" value="MalF N-terminal region-like"/>
    <property type="match status" value="1"/>
</dbReference>
<dbReference type="eggNOG" id="COG1175">
    <property type="taxonomic scope" value="Bacteria"/>
</dbReference>
<dbReference type="AlphaFoldDB" id="C2BF87"/>
<sequence length="678" mass="77529">MIMTYEKSLIDRRGRTYPRKNQYIIDLIEAKEIGSSPKYTKANHPYNIKLKEYENQKKALLEKAKSEASSDKHLPTDGKLKDLYIEKLVAEKMRSFYEENKDLSYDSLLDYRLNELDVNEIPKILDHDKFLKDSLKDALERQKNLTSEYIEAESKFIEADRKVLKERYEHDVAEIEEAFKEERISKKAYKATKEQLKQKFKDQNLKIDYRNPERSIKEEIESYNYKLKEDLKHSLKILEEERSDARRRTPIEVEKERPFKSIITAPIPGLGQLLNGQWQKALMFFIGALFVYFIAIPYALGFGNYQGDGIAGLISLAQGGKRLDRSIIFMIEGILALAFILIGLCILIGSFLDAYRAEKGEIQGIRPNSFFETRKYLRTDGFPYLITSPALLVIVFIVIVPIVTAILISFTNMDPQHQNKFTWIGLNNYISIASGQGIAGKAFWHIFGWTIMWTIAASTLAIVLGFIFALMVNNERIKGKKFFRTIYLLPWAIPAFITIMFFSIMTSRGGVITEAVNSLFNTSLDIKNNTVQTRTALVLLQGWLGHSYIFLLTTGVLQAIPKDLYEAASIDGATGFQRTLKITIPLVLFQISPMLINQYTFNFNNFSIIYLFNGGGPFNPQVYGNLAGSSDILISYIYNLTMNSQYQAIGAAITVFISIILIIISFFGYMKSSAFKEY</sequence>
<feature type="transmembrane region" description="Helical" evidence="9">
    <location>
        <begin position="384"/>
        <end position="410"/>
    </location>
</feature>
<keyword evidence="4" id="KW-1003">Cell membrane</keyword>
<dbReference type="InterPro" id="IPR035906">
    <property type="entry name" value="MetI-like_sf"/>
</dbReference>
<evidence type="ECO:0000256" key="4">
    <source>
        <dbReference type="ARBA" id="ARBA00022475"/>
    </source>
</evidence>
<feature type="transmembrane region" description="Helical" evidence="9">
    <location>
        <begin position="543"/>
        <end position="561"/>
    </location>
</feature>
<name>C2BF87_9FIRM</name>
<evidence type="ECO:0000313" key="12">
    <source>
        <dbReference type="EMBL" id="EEI86485.1"/>
    </source>
</evidence>
<dbReference type="PANTHER" id="PTHR47314:SF1">
    <property type="entry name" value="MALTOSE_MALTODEXTRIN TRANSPORT SYSTEM PERMEASE PROTEIN MALF"/>
    <property type="match status" value="1"/>
</dbReference>
<feature type="transmembrane region" description="Helical" evidence="9">
    <location>
        <begin position="648"/>
        <end position="669"/>
    </location>
</feature>
<dbReference type="PROSITE" id="PS50928">
    <property type="entry name" value="ABC_TM1"/>
    <property type="match status" value="1"/>
</dbReference>
<feature type="coiled-coil region" evidence="10">
    <location>
        <begin position="135"/>
        <end position="248"/>
    </location>
</feature>
<evidence type="ECO:0000259" key="11">
    <source>
        <dbReference type="PROSITE" id="PS50928"/>
    </source>
</evidence>
<dbReference type="GO" id="GO:1990060">
    <property type="term" value="C:maltose transport complex"/>
    <property type="evidence" value="ECO:0007669"/>
    <property type="project" value="TreeGrafter"/>
</dbReference>
<evidence type="ECO:0000256" key="5">
    <source>
        <dbReference type="ARBA" id="ARBA00022597"/>
    </source>
</evidence>
<evidence type="ECO:0000256" key="9">
    <source>
        <dbReference type="RuleBase" id="RU363032"/>
    </source>
</evidence>
<evidence type="ECO:0000256" key="7">
    <source>
        <dbReference type="ARBA" id="ARBA00022989"/>
    </source>
</evidence>
<evidence type="ECO:0000256" key="8">
    <source>
        <dbReference type="ARBA" id="ARBA00023136"/>
    </source>
</evidence>
<keyword evidence="7 9" id="KW-1133">Transmembrane helix</keyword>
<dbReference type="eggNOG" id="COG5185">
    <property type="taxonomic scope" value="Bacteria"/>
</dbReference>
<dbReference type="GO" id="GO:0015423">
    <property type="term" value="F:ABC-type maltose transporter activity"/>
    <property type="evidence" value="ECO:0007669"/>
    <property type="project" value="TreeGrafter"/>
</dbReference>
<keyword evidence="3 9" id="KW-0813">Transport</keyword>
<dbReference type="Proteomes" id="UP000005984">
    <property type="component" value="Unassembled WGS sequence"/>
</dbReference>
<dbReference type="PANTHER" id="PTHR47314">
    <property type="entry name" value="MALTOSE/MALTODEXTRIN TRANSPORT SYSTEM PERMEASE PROTEIN MALF"/>
    <property type="match status" value="1"/>
</dbReference>
<evidence type="ECO:0000256" key="3">
    <source>
        <dbReference type="ARBA" id="ARBA00022448"/>
    </source>
</evidence>
<dbReference type="SUPFAM" id="SSF161098">
    <property type="entry name" value="MetI-like"/>
    <property type="match status" value="1"/>
</dbReference>
<dbReference type="STRING" id="525254.HMPREF0072_1007"/>
<keyword evidence="13" id="KW-1185">Reference proteome</keyword>
<comment type="similarity">
    <text evidence="2">Belongs to the binding-protein-dependent transport system permease family. MalFG subfamily.</text>
</comment>
<feature type="transmembrane region" description="Helical" evidence="9">
    <location>
        <begin position="281"/>
        <end position="300"/>
    </location>
</feature>
<evidence type="ECO:0000256" key="6">
    <source>
        <dbReference type="ARBA" id="ARBA00022692"/>
    </source>
</evidence>
<feature type="transmembrane region" description="Helical" evidence="9">
    <location>
        <begin position="451"/>
        <end position="473"/>
    </location>
</feature>
<evidence type="ECO:0000256" key="1">
    <source>
        <dbReference type="ARBA" id="ARBA00004651"/>
    </source>
</evidence>
<evidence type="ECO:0000256" key="10">
    <source>
        <dbReference type="SAM" id="Coils"/>
    </source>
</evidence>
<dbReference type="InterPro" id="IPR000515">
    <property type="entry name" value="MetI-like"/>
</dbReference>
<protein>
    <submittedName>
        <fullName evidence="12">ABC transporter, permease protein</fullName>
    </submittedName>
</protein>
<organism evidence="12 13">
    <name type="scientific">Anaerococcus lactolyticus ATCC 51172</name>
    <dbReference type="NCBI Taxonomy" id="525254"/>
    <lineage>
        <taxon>Bacteria</taxon>
        <taxon>Bacillati</taxon>
        <taxon>Bacillota</taxon>
        <taxon>Tissierellia</taxon>
        <taxon>Tissierellales</taxon>
        <taxon>Peptoniphilaceae</taxon>
        <taxon>Anaerococcus</taxon>
    </lineage>
</organism>
<dbReference type="HOGENOM" id="CLU_020068_0_0_9"/>
<feature type="domain" description="ABC transmembrane type-1" evidence="11">
    <location>
        <begin position="447"/>
        <end position="668"/>
    </location>
</feature>
<accession>C2BF87</accession>
<reference evidence="12 13" key="1">
    <citation type="submission" date="2008-10" db="EMBL/GenBank/DDBJ databases">
        <authorList>
            <person name="Qin X."/>
            <person name="Bachman B."/>
            <person name="Battles P."/>
            <person name="Bell A."/>
            <person name="Bess C."/>
            <person name="Bickham C."/>
            <person name="Chaboub L."/>
            <person name="Chen D."/>
            <person name="Coyle M."/>
            <person name="Deiros D.R."/>
            <person name="Dinh H."/>
            <person name="Forbes L."/>
            <person name="Fowler G."/>
            <person name="Francisco L."/>
            <person name="Fu Q."/>
            <person name="Gubbala S."/>
            <person name="Hale W."/>
            <person name="Han Y."/>
            <person name="Hemphill L."/>
            <person name="Highlander S.K."/>
            <person name="Hirani K."/>
            <person name="Hogues M."/>
            <person name="Jackson L."/>
            <person name="Jakkamsetti A."/>
            <person name="Javaid M."/>
            <person name="Jiang H."/>
            <person name="Korchina V."/>
            <person name="Kovar C."/>
            <person name="Lara F."/>
            <person name="Lee S."/>
            <person name="Mata R."/>
            <person name="Mathew T."/>
            <person name="Moen C."/>
            <person name="Morales K."/>
            <person name="Munidasa M."/>
            <person name="Nazareth L."/>
            <person name="Ngo R."/>
            <person name="Nguyen L."/>
            <person name="Okwuonu G."/>
            <person name="Ongeri F."/>
            <person name="Patil S."/>
            <person name="Petrosino J."/>
            <person name="Pham C."/>
            <person name="Pham P."/>
            <person name="Pu L.-L."/>
            <person name="Puazo M."/>
            <person name="Raj R."/>
            <person name="Reid J."/>
            <person name="Rouhana J."/>
            <person name="Saada N."/>
            <person name="Shang Y."/>
            <person name="Simmons D."/>
            <person name="Thornton R."/>
            <person name="Warren J."/>
            <person name="Weissenberger G."/>
            <person name="Zhang J."/>
            <person name="Zhang L."/>
            <person name="Zhou C."/>
            <person name="Zhu D."/>
            <person name="Muzny D."/>
            <person name="Worley K."/>
            <person name="Gibbs R."/>
        </authorList>
    </citation>
    <scope>NUCLEOTIDE SEQUENCE [LARGE SCALE GENOMIC DNA]</scope>
    <source>
        <strain evidence="12 13">ATCC 51172</strain>
    </source>
</reference>
<keyword evidence="10" id="KW-0175">Coiled coil</keyword>
<comment type="caution">
    <text evidence="12">The sequence shown here is derived from an EMBL/GenBank/DDBJ whole genome shotgun (WGS) entry which is preliminary data.</text>
</comment>